<evidence type="ECO:0000256" key="1">
    <source>
        <dbReference type="ARBA" id="ARBA00007874"/>
    </source>
</evidence>
<evidence type="ECO:0000256" key="2">
    <source>
        <dbReference type="ARBA" id="ARBA00022448"/>
    </source>
</evidence>
<dbReference type="InterPro" id="IPR001041">
    <property type="entry name" value="2Fe-2S_ferredoxin-type"/>
</dbReference>
<feature type="signal peptide" evidence="9">
    <location>
        <begin position="1"/>
        <end position="22"/>
    </location>
</feature>
<reference evidence="11" key="1">
    <citation type="submission" date="2021-02" db="EMBL/GenBank/DDBJ databases">
        <authorList>
            <person name="Dougan E. K."/>
            <person name="Rhodes N."/>
            <person name="Thang M."/>
            <person name="Chan C."/>
        </authorList>
    </citation>
    <scope>NUCLEOTIDE SEQUENCE</scope>
</reference>
<dbReference type="InterPro" id="IPR012675">
    <property type="entry name" value="Beta-grasp_dom_sf"/>
</dbReference>
<comment type="caution">
    <text evidence="11">The sequence shown here is derived from an EMBL/GenBank/DDBJ whole genome shotgun (WGS) entry which is preliminary data.</text>
</comment>
<dbReference type="SUPFAM" id="SSF54292">
    <property type="entry name" value="2Fe-2S ferredoxin-like"/>
    <property type="match status" value="1"/>
</dbReference>
<evidence type="ECO:0000256" key="7">
    <source>
        <dbReference type="ARBA" id="ARBA00023014"/>
    </source>
</evidence>
<dbReference type="InterPro" id="IPR036010">
    <property type="entry name" value="2Fe-2S_ferredoxin-like_sf"/>
</dbReference>
<dbReference type="PROSITE" id="PS51085">
    <property type="entry name" value="2FE2S_FER_2"/>
    <property type="match status" value="1"/>
</dbReference>
<comment type="similarity">
    <text evidence="1 8">Belongs to the 2Fe2S plant-type ferredoxin family.</text>
</comment>
<feature type="chain" id="PRO_5033021471" description="Ferredoxin" evidence="9">
    <location>
        <begin position="23"/>
        <end position="186"/>
    </location>
</feature>
<feature type="domain" description="2Fe-2S ferredoxin-type" evidence="10">
    <location>
        <begin position="75"/>
        <end position="165"/>
    </location>
</feature>
<dbReference type="GO" id="GO:0046872">
    <property type="term" value="F:metal ion binding"/>
    <property type="evidence" value="ECO:0007669"/>
    <property type="project" value="UniProtKB-KW"/>
</dbReference>
<dbReference type="GO" id="GO:0009055">
    <property type="term" value="F:electron transfer activity"/>
    <property type="evidence" value="ECO:0007669"/>
    <property type="project" value="InterPro"/>
</dbReference>
<dbReference type="GO" id="GO:0022900">
    <property type="term" value="P:electron transport chain"/>
    <property type="evidence" value="ECO:0007669"/>
    <property type="project" value="InterPro"/>
</dbReference>
<dbReference type="PROSITE" id="PS00197">
    <property type="entry name" value="2FE2S_FER_1"/>
    <property type="match status" value="1"/>
</dbReference>
<evidence type="ECO:0000259" key="10">
    <source>
        <dbReference type="PROSITE" id="PS51085"/>
    </source>
</evidence>
<accession>A0A813JHM8</accession>
<keyword evidence="2 8" id="KW-0813">Transport</keyword>
<evidence type="ECO:0000256" key="9">
    <source>
        <dbReference type="SAM" id="SignalP"/>
    </source>
</evidence>
<dbReference type="NCBIfam" id="TIGR02008">
    <property type="entry name" value="fdx_plant"/>
    <property type="match status" value="1"/>
</dbReference>
<proteinExistence type="inferred from homology"/>
<keyword evidence="4 8" id="KW-0479">Metal-binding</keyword>
<dbReference type="Gene3D" id="3.10.20.30">
    <property type="match status" value="1"/>
</dbReference>
<dbReference type="AlphaFoldDB" id="A0A813JHM8"/>
<dbReference type="EMBL" id="CAJNNW010025419">
    <property type="protein sequence ID" value="CAE8677198.1"/>
    <property type="molecule type" value="Genomic_DNA"/>
</dbReference>
<keyword evidence="5 8" id="KW-0249">Electron transport</keyword>
<keyword evidence="7 8" id="KW-0411">Iron-sulfur</keyword>
<evidence type="ECO:0000256" key="3">
    <source>
        <dbReference type="ARBA" id="ARBA00022714"/>
    </source>
</evidence>
<dbReference type="Proteomes" id="UP000626109">
    <property type="component" value="Unassembled WGS sequence"/>
</dbReference>
<organism evidence="11 12">
    <name type="scientific">Polarella glacialis</name>
    <name type="common">Dinoflagellate</name>
    <dbReference type="NCBI Taxonomy" id="89957"/>
    <lineage>
        <taxon>Eukaryota</taxon>
        <taxon>Sar</taxon>
        <taxon>Alveolata</taxon>
        <taxon>Dinophyceae</taxon>
        <taxon>Suessiales</taxon>
        <taxon>Suessiaceae</taxon>
        <taxon>Polarella</taxon>
    </lineage>
</organism>
<evidence type="ECO:0000313" key="11">
    <source>
        <dbReference type="EMBL" id="CAE8677198.1"/>
    </source>
</evidence>
<protein>
    <recommendedName>
        <fullName evidence="8">Ferredoxin</fullName>
    </recommendedName>
</protein>
<gene>
    <name evidence="11" type="ORF">PGLA2088_LOCUS20232</name>
</gene>
<dbReference type="GO" id="GO:0051537">
    <property type="term" value="F:2 iron, 2 sulfur cluster binding"/>
    <property type="evidence" value="ECO:0007669"/>
    <property type="project" value="UniProtKB-KW"/>
</dbReference>
<dbReference type="PANTHER" id="PTHR43112">
    <property type="entry name" value="FERREDOXIN"/>
    <property type="match status" value="1"/>
</dbReference>
<evidence type="ECO:0000256" key="8">
    <source>
        <dbReference type="RuleBase" id="RU364001"/>
    </source>
</evidence>
<evidence type="ECO:0000256" key="6">
    <source>
        <dbReference type="ARBA" id="ARBA00023004"/>
    </source>
</evidence>
<dbReference type="PANTHER" id="PTHR43112:SF3">
    <property type="entry name" value="FERREDOXIN-2, CHLOROPLASTIC"/>
    <property type="match status" value="1"/>
</dbReference>
<comment type="cofactor">
    <cofactor evidence="8">
        <name>[2Fe-2S] cluster</name>
        <dbReference type="ChEBI" id="CHEBI:190135"/>
    </cofactor>
    <text evidence="8">Binds 1 [2Fe-2S] cluster.</text>
</comment>
<name>A0A813JHM8_POLGL</name>
<keyword evidence="3 8" id="KW-0001">2Fe-2S</keyword>
<evidence type="ECO:0000256" key="4">
    <source>
        <dbReference type="ARBA" id="ARBA00022723"/>
    </source>
</evidence>
<evidence type="ECO:0000256" key="5">
    <source>
        <dbReference type="ARBA" id="ARBA00022982"/>
    </source>
</evidence>
<evidence type="ECO:0000313" key="12">
    <source>
        <dbReference type="Proteomes" id="UP000626109"/>
    </source>
</evidence>
<dbReference type="InterPro" id="IPR010241">
    <property type="entry name" value="Fd_pln"/>
</dbReference>
<dbReference type="CDD" id="cd00207">
    <property type="entry name" value="fer2"/>
    <property type="match status" value="1"/>
</dbReference>
<comment type="function">
    <text evidence="8">Ferredoxins are iron-sulfur proteins that transfer electrons in a wide variety of metabolic reactions.</text>
</comment>
<keyword evidence="6 8" id="KW-0408">Iron</keyword>
<keyword evidence="9" id="KW-0732">Signal</keyword>
<sequence length="186" mass="19517">MMSRSRLPVLALLALCAVLLRGTFLPGKVRMQTFVALPQAMHRGCRSLSGGALAAGTVPAIVSSVPARRGVAAHYKVTLETPTGTQSFECPPDENILDMAEQNMLDLPFACRSGSCSSCAGKVLAGSIDQSGSIFLTEEQMRDGFCLTCTTFPTSDVTIQTGCEEAFLWTASSGSSASQTLDGNGE</sequence>
<dbReference type="InterPro" id="IPR006058">
    <property type="entry name" value="2Fe2S_fd_BS"/>
</dbReference>
<dbReference type="Pfam" id="PF00111">
    <property type="entry name" value="Fer2"/>
    <property type="match status" value="1"/>
</dbReference>